<keyword evidence="2" id="KW-1185">Reference proteome</keyword>
<protein>
    <recommendedName>
        <fullName evidence="3">Secreted protein</fullName>
    </recommendedName>
</protein>
<comment type="caution">
    <text evidence="1">The sequence shown here is derived from an EMBL/GenBank/DDBJ whole genome shotgun (WGS) entry which is preliminary data.</text>
</comment>
<evidence type="ECO:0000313" key="2">
    <source>
        <dbReference type="Proteomes" id="UP000814176"/>
    </source>
</evidence>
<organism evidence="1 2">
    <name type="scientific">Rhodofomes roseus</name>
    <dbReference type="NCBI Taxonomy" id="34475"/>
    <lineage>
        <taxon>Eukaryota</taxon>
        <taxon>Fungi</taxon>
        <taxon>Dikarya</taxon>
        <taxon>Basidiomycota</taxon>
        <taxon>Agaricomycotina</taxon>
        <taxon>Agaricomycetes</taxon>
        <taxon>Polyporales</taxon>
        <taxon>Rhodofomes</taxon>
    </lineage>
</organism>
<reference evidence="1 2" key="1">
    <citation type="journal article" date="2021" name="Environ. Microbiol.">
        <title>Gene family expansions and transcriptome signatures uncover fungal adaptations to wood decay.</title>
        <authorList>
            <person name="Hage H."/>
            <person name="Miyauchi S."/>
            <person name="Viragh M."/>
            <person name="Drula E."/>
            <person name="Min B."/>
            <person name="Chaduli D."/>
            <person name="Navarro D."/>
            <person name="Favel A."/>
            <person name="Norest M."/>
            <person name="Lesage-Meessen L."/>
            <person name="Balint B."/>
            <person name="Merenyi Z."/>
            <person name="de Eugenio L."/>
            <person name="Morin E."/>
            <person name="Martinez A.T."/>
            <person name="Baldrian P."/>
            <person name="Stursova M."/>
            <person name="Martinez M.J."/>
            <person name="Novotny C."/>
            <person name="Magnuson J.K."/>
            <person name="Spatafora J.W."/>
            <person name="Maurice S."/>
            <person name="Pangilinan J."/>
            <person name="Andreopoulos W."/>
            <person name="LaButti K."/>
            <person name="Hundley H."/>
            <person name="Na H."/>
            <person name="Kuo A."/>
            <person name="Barry K."/>
            <person name="Lipzen A."/>
            <person name="Henrissat B."/>
            <person name="Riley R."/>
            <person name="Ahrendt S."/>
            <person name="Nagy L.G."/>
            <person name="Grigoriev I.V."/>
            <person name="Martin F."/>
            <person name="Rosso M.N."/>
        </authorList>
    </citation>
    <scope>NUCLEOTIDE SEQUENCE [LARGE SCALE GENOMIC DNA]</scope>
    <source>
        <strain evidence="1 2">CIRM-BRFM 1785</strain>
    </source>
</reference>
<sequence>MNIRNRLRFALGFAGCRVVCATIRRQRVQATGHRKNSALSDSRLGRWCGAALILPLEVAECVDCDLRERAEVVESARTAATCRRLNGRHGRSGHMLVSLTTRQSLTSFEAPCR</sequence>
<accession>A0ABQ8KTD3</accession>
<gene>
    <name evidence="1" type="ORF">C8Q71DRAFT_199328</name>
</gene>
<evidence type="ECO:0008006" key="3">
    <source>
        <dbReference type="Google" id="ProtNLM"/>
    </source>
</evidence>
<dbReference type="Proteomes" id="UP000814176">
    <property type="component" value="Unassembled WGS sequence"/>
</dbReference>
<name>A0ABQ8KTD3_9APHY</name>
<evidence type="ECO:0000313" key="1">
    <source>
        <dbReference type="EMBL" id="KAH9842343.1"/>
    </source>
</evidence>
<dbReference type="EMBL" id="JADCUA010000002">
    <property type="protein sequence ID" value="KAH9842343.1"/>
    <property type="molecule type" value="Genomic_DNA"/>
</dbReference>
<dbReference type="GeneID" id="71997675"/>
<dbReference type="RefSeq" id="XP_047783390.1">
    <property type="nucleotide sequence ID" value="XM_047916943.1"/>
</dbReference>
<proteinExistence type="predicted"/>